<dbReference type="InterPro" id="IPR027463">
    <property type="entry name" value="AcrB_DN_DC_subdom"/>
</dbReference>
<dbReference type="Proteomes" id="UP000248886">
    <property type="component" value="Unassembled WGS sequence"/>
</dbReference>
<accession>A0A2W1K0E5</accession>
<feature type="transmembrane region" description="Helical" evidence="1">
    <location>
        <begin position="880"/>
        <end position="904"/>
    </location>
</feature>
<dbReference type="Pfam" id="PF00873">
    <property type="entry name" value="ACR_tran"/>
    <property type="match status" value="1"/>
</dbReference>
<dbReference type="SUPFAM" id="SSF82714">
    <property type="entry name" value="Multidrug efflux transporter AcrB TolC docking domain, DN and DC subdomains"/>
    <property type="match status" value="2"/>
</dbReference>
<dbReference type="GO" id="GO:0005886">
    <property type="term" value="C:plasma membrane"/>
    <property type="evidence" value="ECO:0007669"/>
    <property type="project" value="TreeGrafter"/>
</dbReference>
<proteinExistence type="predicted"/>
<sequence length="1032" mass="110815">MRRYLAFLWKSRFSVILSGLFLLAAGWFALRAMPESVFPNVNFPKVSVLVNAGNLPVKFMEIEVTRPLEEAAKGEPGVRLVRSQTGNGLSKLHVYFDPNVNPETAYLMLQARLAHIPLPPGARMSVRLMAPNIYPFAEYALVSDHMDSSAMMPTFAFQIRPALLSLSGVYRVDETGRGWPEVHIALDPLRLAQYHLDSQQVVDALRAAQGPFFSGVLDVFHQQFIVATTPRPVDTARLAALTLPLGPPNAQGERTPLPLGALGKVRVGPPPLLRDAAVAGYRHAMVIDVMAQAGANEVAVAKAVQNRLTELQSHLPAGVKLVPIYDLSHLISTSLKDVWIALGLGSLIAWLVVLAFLGRLDGALATLVVVPLSIAATFLILHALGYSLNIMTLGGLTAAIGALVDHAIVVVERGLHGLHGDIETRRRTALRRAGEILPVMTLATLTSCLIFLPLVFLSGTLGLLFRHMALAIVIALVTSQLVALFVTPVLAIWLAGRHRRQRRILGERWLRRHFSRSLIYGMRRPWLVIPVIVVLGVVGWYAVSTLPTAFLPRWDEGIISVPFRTPVGSSVAETTRVGRDLMRVALANPNVARVSLMVGRGLNNPYSTPNKGAISVVLKAKRKESTEAVMSVLVREFRQTAPNLLAVQALQVMVNRLGDLSGAHAPLEVFLFGSDSTTLRDEGGRLAAALRQSHAFRSVVFKSPSAGPEVEVTPSPLAAIYGVTPPVLADQIKARFWGRQAGFLLHGEQILPIRVSLAGQTVTPTGMEALSIRLPGGTYSPLSSIAHVHVQGAVPYVTHQNLVPYAYVWLQPKAGEGLAAAAQKARSVVAAMHFPPNVTTVLGGYYRQQAQSFQKMALILAGALALLLVLLGFQFTSQGAAASALIAIALAAPGALLALLLLGIDLDSTAFLGVLLVFAIAVNNVILIFARARQLDGARLRPAMVALAARSRLRPILMTMLADVLGFLPLIVGVGRGTDLLKPLAVAVMGGLLLSVFMSLWVAPVIYGAWAGKPSRQMSKGPAHTPSGASPS</sequence>
<dbReference type="SUPFAM" id="SSF82866">
    <property type="entry name" value="Multidrug efflux transporter AcrB transmembrane domain"/>
    <property type="match status" value="2"/>
</dbReference>
<name>A0A2W1K0E5_ACIFR</name>
<evidence type="ECO:0000313" key="2">
    <source>
        <dbReference type="EMBL" id="PZD79943.1"/>
    </source>
</evidence>
<feature type="transmembrane region" description="Helical" evidence="1">
    <location>
        <begin position="856"/>
        <end position="873"/>
    </location>
</feature>
<dbReference type="Gene3D" id="3.30.70.1320">
    <property type="entry name" value="Multidrug efflux transporter AcrB pore domain like"/>
    <property type="match status" value="1"/>
</dbReference>
<evidence type="ECO:0000256" key="1">
    <source>
        <dbReference type="SAM" id="Phobius"/>
    </source>
</evidence>
<dbReference type="PANTHER" id="PTHR32063">
    <property type="match status" value="1"/>
</dbReference>
<protein>
    <submittedName>
        <fullName evidence="2">AcrB/AcrD/AcrF family protein</fullName>
    </submittedName>
</protein>
<dbReference type="OrthoDB" id="9758297at2"/>
<feature type="transmembrane region" description="Helical" evidence="1">
    <location>
        <begin position="953"/>
        <end position="972"/>
    </location>
</feature>
<dbReference type="PANTHER" id="PTHR32063:SF24">
    <property type="entry name" value="CATION EFFLUX SYSTEM (ACRB_ACRD_ACRF FAMILY)"/>
    <property type="match status" value="1"/>
</dbReference>
<feature type="transmembrane region" description="Helical" evidence="1">
    <location>
        <begin position="390"/>
        <end position="415"/>
    </location>
</feature>
<dbReference type="GO" id="GO:0042910">
    <property type="term" value="F:xenobiotic transmembrane transporter activity"/>
    <property type="evidence" value="ECO:0007669"/>
    <property type="project" value="TreeGrafter"/>
</dbReference>
<feature type="transmembrane region" description="Helical" evidence="1">
    <location>
        <begin position="526"/>
        <end position="543"/>
    </location>
</feature>
<feature type="transmembrane region" description="Helical" evidence="1">
    <location>
        <begin position="364"/>
        <end position="384"/>
    </location>
</feature>
<organism evidence="2 3">
    <name type="scientific">Acidithiobacillus ferrooxidans</name>
    <name type="common">Thiobacillus ferrooxidans</name>
    <dbReference type="NCBI Taxonomy" id="920"/>
    <lineage>
        <taxon>Bacteria</taxon>
        <taxon>Pseudomonadati</taxon>
        <taxon>Pseudomonadota</taxon>
        <taxon>Acidithiobacillia</taxon>
        <taxon>Acidithiobacillales</taxon>
        <taxon>Acidithiobacillaceae</taxon>
        <taxon>Acidithiobacillus</taxon>
    </lineage>
</organism>
<dbReference type="AlphaFoldDB" id="A0A2W1K0E5"/>
<gene>
    <name evidence="2" type="ORF">DN052_15580</name>
</gene>
<keyword evidence="1" id="KW-0812">Transmembrane</keyword>
<dbReference type="Gene3D" id="3.30.70.1440">
    <property type="entry name" value="Multidrug efflux transporter AcrB pore domain"/>
    <property type="match status" value="1"/>
</dbReference>
<feature type="transmembrane region" description="Helical" evidence="1">
    <location>
        <begin position="436"/>
        <end position="456"/>
    </location>
</feature>
<feature type="transmembrane region" description="Helical" evidence="1">
    <location>
        <begin position="338"/>
        <end position="357"/>
    </location>
</feature>
<evidence type="ECO:0000313" key="3">
    <source>
        <dbReference type="Proteomes" id="UP000248886"/>
    </source>
</evidence>
<dbReference type="SUPFAM" id="SSF82693">
    <property type="entry name" value="Multidrug efflux transporter AcrB pore domain, PN1, PN2, PC1 and PC2 subdomains"/>
    <property type="match status" value="3"/>
</dbReference>
<dbReference type="EMBL" id="QKQP01000012">
    <property type="protein sequence ID" value="PZD79943.1"/>
    <property type="molecule type" value="Genomic_DNA"/>
</dbReference>
<dbReference type="Gene3D" id="3.30.70.1430">
    <property type="entry name" value="Multidrug efflux transporter AcrB pore domain"/>
    <property type="match status" value="2"/>
</dbReference>
<feature type="transmembrane region" description="Helical" evidence="1">
    <location>
        <begin position="984"/>
        <end position="1010"/>
    </location>
</feature>
<keyword evidence="1" id="KW-1133">Transmembrane helix</keyword>
<dbReference type="InterPro" id="IPR001036">
    <property type="entry name" value="Acrflvin-R"/>
</dbReference>
<reference evidence="2 3" key="1">
    <citation type="submission" date="2018-06" db="EMBL/GenBank/DDBJ databases">
        <title>Draft sequence of Acidithiobacillus ferrooxidans CCM 4253.</title>
        <authorList>
            <person name="Moya-Beltran A."/>
            <person name="Castro M."/>
            <person name="Covarrubias P.C."/>
            <person name="Issotta F."/>
            <person name="Janiczek O."/>
            <person name="Mandl M."/>
            <person name="Kucera J."/>
            <person name="Quatrini R."/>
        </authorList>
    </citation>
    <scope>NUCLEOTIDE SEQUENCE [LARGE SCALE GENOMIC DNA]</scope>
    <source>
        <strain evidence="2 3">CCM 4253</strain>
    </source>
</reference>
<comment type="caution">
    <text evidence="2">The sequence shown here is derived from an EMBL/GenBank/DDBJ whole genome shotgun (WGS) entry which is preliminary data.</text>
</comment>
<feature type="transmembrane region" description="Helical" evidence="1">
    <location>
        <begin position="910"/>
        <end position="932"/>
    </location>
</feature>
<dbReference type="Gene3D" id="1.20.1640.10">
    <property type="entry name" value="Multidrug efflux transporter AcrB transmembrane domain"/>
    <property type="match status" value="2"/>
</dbReference>
<keyword evidence="1" id="KW-0472">Membrane</keyword>
<dbReference type="PRINTS" id="PR00702">
    <property type="entry name" value="ACRIFLAVINRP"/>
</dbReference>
<feature type="transmembrane region" description="Helical" evidence="1">
    <location>
        <begin position="468"/>
        <end position="495"/>
    </location>
</feature>
<dbReference type="Gene3D" id="3.30.2090.10">
    <property type="entry name" value="Multidrug efflux transporter AcrB TolC docking domain, DN and DC subdomains"/>
    <property type="match status" value="2"/>
</dbReference>
<dbReference type="GeneID" id="65281182"/>
<dbReference type="RefSeq" id="WP_012607299.1">
    <property type="nucleotide sequence ID" value="NZ_AP025160.1"/>
</dbReference>